<feature type="compositionally biased region" description="Polar residues" evidence="1">
    <location>
        <begin position="171"/>
        <end position="182"/>
    </location>
</feature>
<sequence>MEEKASVMEEKSSVMEKKTIVTNKIKELDMVAINLLTQSPISNALQANIVNTLKQSIGQLKQVLIQQVVVFTQQEKVLEELLAHCNGTEAKLDQRETAITLREQGIAKMQSMLDKLISHLARLTQTTQATENFNIIPQELIELGVRVGMAETANRDATAATKPLHCETMASPETHTAYTKTVSGDVENTRTRRDDLDRNLSSTEQSQDASTGDGEEEK</sequence>
<proteinExistence type="predicted"/>
<dbReference type="Proteomes" id="UP001446871">
    <property type="component" value="Unassembled WGS sequence"/>
</dbReference>
<evidence type="ECO:0000313" key="2">
    <source>
        <dbReference type="EMBL" id="KAK8059279.1"/>
    </source>
</evidence>
<accession>A0ABR1UK28</accession>
<evidence type="ECO:0000313" key="3">
    <source>
        <dbReference type="Proteomes" id="UP001446871"/>
    </source>
</evidence>
<protein>
    <submittedName>
        <fullName evidence="2">Uncharacterized protein</fullName>
    </submittedName>
</protein>
<feature type="compositionally biased region" description="Basic and acidic residues" evidence="1">
    <location>
        <begin position="187"/>
        <end position="198"/>
    </location>
</feature>
<name>A0ABR1UK28_9PEZI</name>
<organism evidence="2 3">
    <name type="scientific">Apiospora saccharicola</name>
    <dbReference type="NCBI Taxonomy" id="335842"/>
    <lineage>
        <taxon>Eukaryota</taxon>
        <taxon>Fungi</taxon>
        <taxon>Dikarya</taxon>
        <taxon>Ascomycota</taxon>
        <taxon>Pezizomycotina</taxon>
        <taxon>Sordariomycetes</taxon>
        <taxon>Xylariomycetidae</taxon>
        <taxon>Amphisphaeriales</taxon>
        <taxon>Apiosporaceae</taxon>
        <taxon>Apiospora</taxon>
    </lineage>
</organism>
<feature type="region of interest" description="Disordered" evidence="1">
    <location>
        <begin position="170"/>
        <end position="218"/>
    </location>
</feature>
<evidence type="ECO:0000256" key="1">
    <source>
        <dbReference type="SAM" id="MobiDB-lite"/>
    </source>
</evidence>
<reference evidence="2 3" key="1">
    <citation type="submission" date="2023-01" db="EMBL/GenBank/DDBJ databases">
        <title>Analysis of 21 Apiospora genomes using comparative genomics revels a genus with tremendous synthesis potential of carbohydrate active enzymes and secondary metabolites.</title>
        <authorList>
            <person name="Sorensen T."/>
        </authorList>
    </citation>
    <scope>NUCLEOTIDE SEQUENCE [LARGE SCALE GENOMIC DNA]</scope>
    <source>
        <strain evidence="2 3">CBS 83171</strain>
    </source>
</reference>
<comment type="caution">
    <text evidence="2">The sequence shown here is derived from an EMBL/GenBank/DDBJ whole genome shotgun (WGS) entry which is preliminary data.</text>
</comment>
<keyword evidence="3" id="KW-1185">Reference proteome</keyword>
<dbReference type="EMBL" id="JAQQWM010000006">
    <property type="protein sequence ID" value="KAK8059279.1"/>
    <property type="molecule type" value="Genomic_DNA"/>
</dbReference>
<gene>
    <name evidence="2" type="ORF">PG996_009209</name>
</gene>